<dbReference type="InParanoid" id="A0A3Q3N4Y0"/>
<dbReference type="Proteomes" id="UP000261660">
    <property type="component" value="Unplaced"/>
</dbReference>
<reference evidence="1" key="2">
    <citation type="submission" date="2025-09" db="UniProtKB">
        <authorList>
            <consortium name="Ensembl"/>
        </authorList>
    </citation>
    <scope>IDENTIFICATION</scope>
</reference>
<dbReference type="STRING" id="56723.ENSLBEP00000028940"/>
<reference evidence="1" key="1">
    <citation type="submission" date="2025-08" db="UniProtKB">
        <authorList>
            <consortium name="Ensembl"/>
        </authorList>
    </citation>
    <scope>IDENTIFICATION</scope>
</reference>
<name>A0A3Q3N4Y0_9LABR</name>
<sequence>MVLEEVWGHLPNTIFALVAFVGGVSASCLPETTNVRLPETLEDYDKIKNKQVEVDLYNCFYHITFYSFTNI</sequence>
<dbReference type="Ensembl" id="ENSLBET00000030306.1">
    <property type="protein sequence ID" value="ENSLBEP00000028940.1"/>
    <property type="gene ID" value="ENSLBEG00000021927.1"/>
</dbReference>
<keyword evidence="2" id="KW-1185">Reference proteome</keyword>
<dbReference type="AlphaFoldDB" id="A0A3Q3N4Y0"/>
<evidence type="ECO:0000313" key="2">
    <source>
        <dbReference type="Proteomes" id="UP000261660"/>
    </source>
</evidence>
<evidence type="ECO:0000313" key="1">
    <source>
        <dbReference type="Ensembl" id="ENSLBEP00000028940.1"/>
    </source>
</evidence>
<accession>A0A3Q3N4Y0</accession>
<organism evidence="1 2">
    <name type="scientific">Labrus bergylta</name>
    <name type="common">ballan wrasse</name>
    <dbReference type="NCBI Taxonomy" id="56723"/>
    <lineage>
        <taxon>Eukaryota</taxon>
        <taxon>Metazoa</taxon>
        <taxon>Chordata</taxon>
        <taxon>Craniata</taxon>
        <taxon>Vertebrata</taxon>
        <taxon>Euteleostomi</taxon>
        <taxon>Actinopterygii</taxon>
        <taxon>Neopterygii</taxon>
        <taxon>Teleostei</taxon>
        <taxon>Neoteleostei</taxon>
        <taxon>Acanthomorphata</taxon>
        <taxon>Eupercaria</taxon>
        <taxon>Labriformes</taxon>
        <taxon>Labridae</taxon>
        <taxon>Labrus</taxon>
    </lineage>
</organism>
<protein>
    <submittedName>
        <fullName evidence="1">Uncharacterized protein</fullName>
    </submittedName>
</protein>
<proteinExistence type="predicted"/>